<accession>D9RAW1</accession>
<evidence type="ECO:0000256" key="1">
    <source>
        <dbReference type="ARBA" id="ARBA00010838"/>
    </source>
</evidence>
<dbReference type="FunFam" id="3.20.20.80:FF:000004">
    <property type="entry name" value="Beta-glucosidase 6-phospho-beta-glucosidase"/>
    <property type="match status" value="1"/>
</dbReference>
<protein>
    <recommendedName>
        <fullName evidence="2">beta-glucosidase</fullName>
        <ecNumber evidence="2">3.2.1.21</ecNumber>
    </recommendedName>
</protein>
<evidence type="ECO:0000256" key="5">
    <source>
        <dbReference type="PROSITE-ProRule" id="PRU10055"/>
    </source>
</evidence>
<keyword evidence="4 7" id="KW-0326">Glycosidase</keyword>
<evidence type="ECO:0000256" key="2">
    <source>
        <dbReference type="ARBA" id="ARBA00012744"/>
    </source>
</evidence>
<dbReference type="GO" id="GO:0016052">
    <property type="term" value="P:carbohydrate catabolic process"/>
    <property type="evidence" value="ECO:0007669"/>
    <property type="project" value="TreeGrafter"/>
</dbReference>
<comment type="similarity">
    <text evidence="1 6">Belongs to the glycosyl hydrolase 1 family.</text>
</comment>
<dbReference type="Pfam" id="PF00232">
    <property type="entry name" value="Glyco_hydro_1"/>
    <property type="match status" value="1"/>
</dbReference>
<proteinExistence type="inferred from homology"/>
<dbReference type="KEGG" id="csh:Closa_3635"/>
<sequence>MKEFLWGGATASYQCEGGFQEGNRVPSNWDRYLHENGLENGDVACDHYHRYEEDIRMMKEGGQNSYRFSIAWPRIISNRKGDVNEEGVAFYNRLIDTCLSYEIVPMVTIFHWDLPQYLEDESGWLNRKTCEAYTHYAKVCFERFGDRVKLWTTFNEPRYYTFSGYLIGNYPPGHQNLQETVTASYYMMLASAMTVKAYREGSYDGKIGIVHSFSPVYGVDMTVKTQIAMRYAENFYNNWILDVAAMGQIPGDLLDKLSDCCDLSMMLPEDLELMQRHTVDFIGLNYYARVMIKPYETGETTLIVNNKGSKEKGTSQTIVKDWFEQVRPKESRYTEWDTEIFPRGLYEGIRRCWKKYHLPIYITENGIGLYEDGAEEKIDDRERIEFMNQHINAVLNAKEEGCDVRGFYVWSPFDLYSWKNGTEKRYGLVAVDYENGLARKPKKSYEWYKEVIESKGNSIRREPYEEVSYGFTIN</sequence>
<feature type="active site" description="Nucleophile" evidence="5">
    <location>
        <position position="364"/>
    </location>
</feature>
<evidence type="ECO:0000313" key="9">
    <source>
        <dbReference type="Proteomes" id="UP000001662"/>
    </source>
</evidence>
<dbReference type="GO" id="GO:0005829">
    <property type="term" value="C:cytosol"/>
    <property type="evidence" value="ECO:0007669"/>
    <property type="project" value="TreeGrafter"/>
</dbReference>
<dbReference type="InterPro" id="IPR033132">
    <property type="entry name" value="GH_1_N_CS"/>
</dbReference>
<evidence type="ECO:0000256" key="7">
    <source>
        <dbReference type="RuleBase" id="RU004468"/>
    </source>
</evidence>
<evidence type="ECO:0000256" key="6">
    <source>
        <dbReference type="RuleBase" id="RU003690"/>
    </source>
</evidence>
<dbReference type="PANTHER" id="PTHR10353">
    <property type="entry name" value="GLYCOSYL HYDROLASE"/>
    <property type="match status" value="1"/>
</dbReference>
<dbReference type="RefSeq" id="WP_013274224.1">
    <property type="nucleotide sequence ID" value="NC_014376.1"/>
</dbReference>
<dbReference type="Gene3D" id="3.20.20.80">
    <property type="entry name" value="Glycosidases"/>
    <property type="match status" value="1"/>
</dbReference>
<evidence type="ECO:0000256" key="3">
    <source>
        <dbReference type="ARBA" id="ARBA00022801"/>
    </source>
</evidence>
<dbReference type="PaxDb" id="610130-Closa_3635"/>
<dbReference type="HOGENOM" id="CLU_001859_0_1_9"/>
<dbReference type="CAZy" id="GH1">
    <property type="family name" value="Glycoside Hydrolase Family 1"/>
</dbReference>
<keyword evidence="9" id="KW-1185">Reference proteome</keyword>
<dbReference type="EMBL" id="CP002109">
    <property type="protein sequence ID" value="ADL06158.1"/>
    <property type="molecule type" value="Genomic_DNA"/>
</dbReference>
<dbReference type="Proteomes" id="UP000001662">
    <property type="component" value="Chromosome"/>
</dbReference>
<organism evidence="8 9">
    <name type="scientific">Lacrimispora saccharolytica (strain ATCC 35040 / DSM 2544 / NRCC 2533 / WM1)</name>
    <name type="common">Clostridium saccharolyticum</name>
    <dbReference type="NCBI Taxonomy" id="610130"/>
    <lineage>
        <taxon>Bacteria</taxon>
        <taxon>Bacillati</taxon>
        <taxon>Bacillota</taxon>
        <taxon>Clostridia</taxon>
        <taxon>Lachnospirales</taxon>
        <taxon>Lachnospiraceae</taxon>
        <taxon>Lacrimispora</taxon>
    </lineage>
</organism>
<dbReference type="eggNOG" id="COG2723">
    <property type="taxonomic scope" value="Bacteria"/>
</dbReference>
<dbReference type="InterPro" id="IPR001360">
    <property type="entry name" value="Glyco_hydro_1"/>
</dbReference>
<dbReference type="PANTHER" id="PTHR10353:SF36">
    <property type="entry name" value="LP05116P"/>
    <property type="match status" value="1"/>
</dbReference>
<evidence type="ECO:0000256" key="4">
    <source>
        <dbReference type="ARBA" id="ARBA00023295"/>
    </source>
</evidence>
<name>D9RAW1_LACSW</name>
<dbReference type="GO" id="GO:0008422">
    <property type="term" value="F:beta-glucosidase activity"/>
    <property type="evidence" value="ECO:0007669"/>
    <property type="project" value="UniProtKB-EC"/>
</dbReference>
<dbReference type="OrthoDB" id="2339329at2"/>
<dbReference type="EC" id="3.2.1.21" evidence="2"/>
<dbReference type="STRING" id="610130.Closa_3635"/>
<dbReference type="AlphaFoldDB" id="D9RAW1"/>
<evidence type="ECO:0000313" key="8">
    <source>
        <dbReference type="EMBL" id="ADL06158.1"/>
    </source>
</evidence>
<dbReference type="PRINTS" id="PR00131">
    <property type="entry name" value="GLHYDRLASE1"/>
</dbReference>
<gene>
    <name evidence="8" type="ordered locus">Closa_3635</name>
</gene>
<dbReference type="PROSITE" id="PS00572">
    <property type="entry name" value="GLYCOSYL_HYDROL_F1_1"/>
    <property type="match status" value="1"/>
</dbReference>
<dbReference type="InterPro" id="IPR017853">
    <property type="entry name" value="GH"/>
</dbReference>
<reference evidence="8" key="1">
    <citation type="submission" date="2010-07" db="EMBL/GenBank/DDBJ databases">
        <title>Complete sequence of Clostridium saccharolyticum WM1.</title>
        <authorList>
            <consortium name="US DOE Joint Genome Institute"/>
            <person name="Lucas S."/>
            <person name="Copeland A."/>
            <person name="Lapidus A."/>
            <person name="Cheng J.-F."/>
            <person name="Bruce D."/>
            <person name="Goodwin L."/>
            <person name="Pitluck S."/>
            <person name="Chertkov O."/>
            <person name="Detter J.C."/>
            <person name="Han C."/>
            <person name="Tapia R."/>
            <person name="Land M."/>
            <person name="Hauser L."/>
            <person name="Chang Y.-J."/>
            <person name="Jeffries C."/>
            <person name="Kyrpides N."/>
            <person name="Ivanova N."/>
            <person name="Mikhailova N."/>
            <person name="Mouttaki H."/>
            <person name="Lin L."/>
            <person name="Zhou J."/>
            <person name="Hemme C.L."/>
            <person name="Woyke T."/>
        </authorList>
    </citation>
    <scope>NUCLEOTIDE SEQUENCE [LARGE SCALE GENOMIC DNA]</scope>
    <source>
        <strain evidence="8">WM1</strain>
    </source>
</reference>
<dbReference type="SUPFAM" id="SSF51445">
    <property type="entry name" value="(Trans)glycosidases"/>
    <property type="match status" value="1"/>
</dbReference>
<dbReference type="InterPro" id="IPR018120">
    <property type="entry name" value="Glyco_hydro_1_AS"/>
</dbReference>
<keyword evidence="3 7" id="KW-0378">Hydrolase</keyword>
<dbReference type="PROSITE" id="PS00653">
    <property type="entry name" value="GLYCOSYL_HYDROL_F1_2"/>
    <property type="match status" value="1"/>
</dbReference>